<dbReference type="Gene3D" id="3.30.1370.170">
    <property type="match status" value="1"/>
</dbReference>
<feature type="domain" description="Erythronate-4-phosphate dehydrogenase dimerisation" evidence="1">
    <location>
        <begin position="76"/>
        <end position="140"/>
    </location>
</feature>
<dbReference type="InterPro" id="IPR024531">
    <property type="entry name" value="Erythronate-4-P_DHase_dimer"/>
</dbReference>
<evidence type="ECO:0000313" key="2">
    <source>
        <dbReference type="EMBL" id="MPN39177.1"/>
    </source>
</evidence>
<protein>
    <submittedName>
        <fullName evidence="2">Erythronate-4-phosphate dehydrogenase</fullName>
        <ecNumber evidence="2">1.1.1.290</ecNumber>
    </submittedName>
</protein>
<dbReference type="InterPro" id="IPR038251">
    <property type="entry name" value="PdxB_dimer_sf"/>
</dbReference>
<dbReference type="EC" id="1.1.1.290" evidence="2"/>
<evidence type="ECO:0000259" key="1">
    <source>
        <dbReference type="Pfam" id="PF11890"/>
    </source>
</evidence>
<dbReference type="GO" id="GO:0033711">
    <property type="term" value="F:4-phosphoerythronate dehydrogenase activity"/>
    <property type="evidence" value="ECO:0007669"/>
    <property type="project" value="UniProtKB-EC"/>
</dbReference>
<dbReference type="GO" id="GO:0046983">
    <property type="term" value="F:protein dimerization activity"/>
    <property type="evidence" value="ECO:0007669"/>
    <property type="project" value="InterPro"/>
</dbReference>
<keyword evidence="2" id="KW-0560">Oxidoreductase</keyword>
<gene>
    <name evidence="2" type="primary">pdxB_19</name>
    <name evidence="2" type="ORF">SDC9_186705</name>
</gene>
<dbReference type="AlphaFoldDB" id="A0A645HJM2"/>
<sequence length="144" mass="15756">MLDVWENEPGIDLELLGLLDYATPHIAGYSTDGKANGTAMSVNALAEFFGLSDRLRRWYPADVPLPASRALRCPETGTREAKLLAVVARSYDVAQDSLRLKSSPATFEEQRGGYPLRREFPAFTVAGGDPATREILKKLGFALV</sequence>
<organism evidence="2">
    <name type="scientific">bioreactor metagenome</name>
    <dbReference type="NCBI Taxonomy" id="1076179"/>
    <lineage>
        <taxon>unclassified sequences</taxon>
        <taxon>metagenomes</taxon>
        <taxon>ecological metagenomes</taxon>
    </lineage>
</organism>
<dbReference type="Pfam" id="PF11890">
    <property type="entry name" value="DUF3410"/>
    <property type="match status" value="1"/>
</dbReference>
<dbReference type="EMBL" id="VSSQ01094831">
    <property type="protein sequence ID" value="MPN39177.1"/>
    <property type="molecule type" value="Genomic_DNA"/>
</dbReference>
<comment type="caution">
    <text evidence="2">The sequence shown here is derived from an EMBL/GenBank/DDBJ whole genome shotgun (WGS) entry which is preliminary data.</text>
</comment>
<accession>A0A645HJM2</accession>
<dbReference type="Gene3D" id="3.40.50.720">
    <property type="entry name" value="NAD(P)-binding Rossmann-like Domain"/>
    <property type="match status" value="2"/>
</dbReference>
<name>A0A645HJM2_9ZZZZ</name>
<proteinExistence type="predicted"/>
<reference evidence="2" key="1">
    <citation type="submission" date="2019-08" db="EMBL/GenBank/DDBJ databases">
        <authorList>
            <person name="Kucharzyk K."/>
            <person name="Murdoch R.W."/>
            <person name="Higgins S."/>
            <person name="Loffler F."/>
        </authorList>
    </citation>
    <scope>NUCLEOTIDE SEQUENCE</scope>
</reference>